<keyword evidence="1" id="KW-0732">Signal</keyword>
<dbReference type="InterPro" id="IPR011058">
    <property type="entry name" value="Cyanovirin-N"/>
</dbReference>
<dbReference type="Gene3D" id="2.30.60.10">
    <property type="entry name" value="Cyanovirin-N"/>
    <property type="match status" value="1"/>
</dbReference>
<feature type="signal peptide" evidence="1">
    <location>
        <begin position="1"/>
        <end position="18"/>
    </location>
</feature>
<dbReference type="Proteomes" id="UP001194580">
    <property type="component" value="Unassembled WGS sequence"/>
</dbReference>
<keyword evidence="4" id="KW-1185">Reference proteome</keyword>
<evidence type="ECO:0000259" key="2">
    <source>
        <dbReference type="SMART" id="SM01111"/>
    </source>
</evidence>
<reference evidence="3" key="1">
    <citation type="journal article" date="2020" name="Fungal Divers.">
        <title>Resolving the Mortierellaceae phylogeny through synthesis of multi-gene phylogenetics and phylogenomics.</title>
        <authorList>
            <person name="Vandepol N."/>
            <person name="Liber J."/>
            <person name="Desiro A."/>
            <person name="Na H."/>
            <person name="Kennedy M."/>
            <person name="Barry K."/>
            <person name="Grigoriev I.V."/>
            <person name="Miller A.N."/>
            <person name="O'Donnell K."/>
            <person name="Stajich J.E."/>
            <person name="Bonito G."/>
        </authorList>
    </citation>
    <scope>NUCLEOTIDE SEQUENCE</scope>
    <source>
        <strain evidence="3">NRRL 28262</strain>
    </source>
</reference>
<proteinExistence type="predicted"/>
<dbReference type="PANTHER" id="PTHR42076">
    <property type="entry name" value="CYANOVIRIN-N HOMOLOG"/>
    <property type="match status" value="1"/>
</dbReference>
<dbReference type="AlphaFoldDB" id="A0AAD4DFG1"/>
<dbReference type="SUPFAM" id="SSF51322">
    <property type="entry name" value="Cyanovirin-N"/>
    <property type="match status" value="1"/>
</dbReference>
<evidence type="ECO:0000256" key="1">
    <source>
        <dbReference type="SAM" id="SignalP"/>
    </source>
</evidence>
<gene>
    <name evidence="3" type="ORF">BGZ95_007440</name>
</gene>
<dbReference type="SMART" id="SM01111">
    <property type="entry name" value="CVNH"/>
    <property type="match status" value="1"/>
</dbReference>
<accession>A0AAD4DFG1</accession>
<feature type="chain" id="PRO_5041962516" description="Cyanovirin-N domain-containing protein" evidence="1">
    <location>
        <begin position="19"/>
        <end position="142"/>
    </location>
</feature>
<feature type="domain" description="Cyanovirin-N" evidence="2">
    <location>
        <begin position="33"/>
        <end position="141"/>
    </location>
</feature>
<name>A0AAD4DFG1_9FUNG</name>
<dbReference type="PANTHER" id="PTHR42076:SF1">
    <property type="entry name" value="CYANOVIRIN-N DOMAIN-CONTAINING PROTEIN"/>
    <property type="match status" value="1"/>
</dbReference>
<sequence length="142" mass="15240">MFISTLAAIVLLGSAVLASPIPSPDPNCSTDRSILKSCKELTLDQDGHTLKASCLDCNQAWSPTSLDLDQVLGNDHGNFVWDQKSFSLSARDSSLNSETAELSANLKTGGSYDGEFEEEPEQKGTIVLANRIQNVGGYLTFV</sequence>
<dbReference type="EMBL" id="JAAAIL010000364">
    <property type="protein sequence ID" value="KAG0276514.1"/>
    <property type="molecule type" value="Genomic_DNA"/>
</dbReference>
<protein>
    <recommendedName>
        <fullName evidence="2">Cyanovirin-N domain-containing protein</fullName>
    </recommendedName>
</protein>
<dbReference type="Pfam" id="PF08881">
    <property type="entry name" value="CVNH"/>
    <property type="match status" value="1"/>
</dbReference>
<organism evidence="3 4">
    <name type="scientific">Linnemannia exigua</name>
    <dbReference type="NCBI Taxonomy" id="604196"/>
    <lineage>
        <taxon>Eukaryota</taxon>
        <taxon>Fungi</taxon>
        <taxon>Fungi incertae sedis</taxon>
        <taxon>Mucoromycota</taxon>
        <taxon>Mortierellomycotina</taxon>
        <taxon>Mortierellomycetes</taxon>
        <taxon>Mortierellales</taxon>
        <taxon>Mortierellaceae</taxon>
        <taxon>Linnemannia</taxon>
    </lineage>
</organism>
<comment type="caution">
    <text evidence="3">The sequence shown here is derived from an EMBL/GenBank/DDBJ whole genome shotgun (WGS) entry which is preliminary data.</text>
</comment>
<evidence type="ECO:0000313" key="4">
    <source>
        <dbReference type="Proteomes" id="UP001194580"/>
    </source>
</evidence>
<evidence type="ECO:0000313" key="3">
    <source>
        <dbReference type="EMBL" id="KAG0276514.1"/>
    </source>
</evidence>
<dbReference type="InterPro" id="IPR036673">
    <property type="entry name" value="Cyanovirin-N_sf"/>
</dbReference>